<keyword evidence="5" id="KW-0472">Membrane</keyword>
<dbReference type="Gene3D" id="3.40.50.1820">
    <property type="entry name" value="alpha/beta hydrolase"/>
    <property type="match status" value="1"/>
</dbReference>
<gene>
    <name evidence="8" type="ORF">DGUA_6G016605</name>
</gene>
<keyword evidence="2 6" id="KW-0732">Signal</keyword>
<dbReference type="InterPro" id="IPR002018">
    <property type="entry name" value="CarbesteraseB"/>
</dbReference>
<feature type="signal peptide" evidence="6">
    <location>
        <begin position="1"/>
        <end position="19"/>
    </location>
</feature>
<feature type="region of interest" description="Disordered" evidence="4">
    <location>
        <begin position="1151"/>
        <end position="1202"/>
    </location>
</feature>
<keyword evidence="5" id="KW-0812">Transmembrane</keyword>
<dbReference type="PANTHER" id="PTHR43903">
    <property type="entry name" value="NEUROLIGIN"/>
    <property type="match status" value="1"/>
</dbReference>
<dbReference type="SUPFAM" id="SSF53474">
    <property type="entry name" value="alpha/beta-Hydrolases"/>
    <property type="match status" value="1"/>
</dbReference>
<feature type="region of interest" description="Disordered" evidence="4">
    <location>
        <begin position="74"/>
        <end position="111"/>
    </location>
</feature>
<sequence>MKFRLASFWLFLLTAGSDCARGNHKQLSLDCCQGHGYEPTWGVAAAAAAAESIHPQDSDNNDKGNELENAMQLRTTSKQKQTERQTQFIGDITTGASMGAPTRVTTAHQSAEDVTTLSAASKSIGHQAVRRAKDAASIAGIQNLELHLKQSVARLFTSDEESSEGPDVESDSRTASILVTDSTATAATGPATAAATTVTTHHPGRRHVVPDKLQYTKEIQIKQGRLMGITRRFQVTSGLREVDQYLGLPYAEAPTGNRRFMPPGAPLPWQGLKIARHLPPVCPQKLPDLTSHGSVNMSRARHKYLSRLLPYLRSEGEDCLYLNLYVPHEEPLVAPKQYAVLVYLHGESFEWNSGNAYDGSVLSSYGEVIVVTVNYRLGVLGFLRPSIDAHNIANYALLDQIAALHWIKENIGSFNGDNTRVTLMGHGTGAACVNYLMVSPVASGLFHRAILMSGSAMSDWASSNQSLQLTMQIAHALDCPLSGGDDHFDADDEDALLDCLRQRRYQDILHIPTSLQQFSTSLGPIVDGHVIPNQPYKVMGHYTEHFSRYDLLFGITESESYHTLAALALEEGLRENERDNLLRFYMQSRFDVRPDLALAATLKKYQDMYNNPIKATNLEHRDVVLDILSDARVVGPLLQTGMFHADVNRRNYMYVFGHNSATGPYANLPHSIMGEELAFIFGAPLAPAGPFPSHNYTMQEKLLSEAVMAYWTNFVKTGNPKAPWKGIFLNSHALEWDRYDLDWPEFNKRAQAYLNIGIPPTVGYKYRQIYMNFWNKELPDELNQIAALQEQLHPGNEVITGHMSKYGPRDNGAEDPVRTLKLLLQEPSLANSADSTETAAENMYNAPPTFGHVMHKQQPHQTQQEEDLEVTSATNPMEDQPETVAKSETTFQLLIALIALIIALNVIIYGTFLIRQRRKRAKMLPFPAPKLNGNILSYDGANDDELKRCSKSRDGDDSYIMDMARKSNTYEAIKTGQRSPINGYAIQRQLSCSTVDTHTKVCEWMSGQELPKSGSFATPTVTTPPALLADGRMIICQDIEVADAALLIPQHMHEPQHYEMLLQRQHSALTEPSDDILQQQLQQMPLHRHTHSDPVDMILAADEQVTSFVHADDVDINVTSRDENCGLEVAPLTAAQQLELLRQRNYPKVLPTAQDLRDSRGSYKRNSLPPQNFSAPMPPPRTISSTLGRRRRDSSNITTSPLQLAQDLAGEEEPGEPQITQNTLIFGPIVPKSPATSLKRQRRVPEATVTTTAAAAAAAGAGTAAATAAAMTALSGSFQSFESVPPTHETTPPQGGERTECIYSIEASPGACPGNDGTSWSAPNGDLYAQPMKSPSRTSLIPRLTQQQQQQPSPHHHHQQGVASEGEETAAVPGGTSSMPTVTPTRIPQLLQRQASGKDLRTANTANPLASQQQQQQQQRTDSTISSGSSASAASSASSTDSASTSASSSTSSSSSTNTVRTELQQHCQQTGKSITTNI</sequence>
<feature type="compositionally biased region" description="Low complexity" evidence="4">
    <location>
        <begin position="1412"/>
        <end position="1457"/>
    </location>
</feature>
<evidence type="ECO:0000256" key="6">
    <source>
        <dbReference type="SAM" id="SignalP"/>
    </source>
</evidence>
<protein>
    <submittedName>
        <fullName evidence="8">Blast:Neuroligin-4, Y-linked</fullName>
    </submittedName>
</protein>
<evidence type="ECO:0000313" key="8">
    <source>
        <dbReference type="EMBL" id="SPP84092.1"/>
    </source>
</evidence>
<evidence type="ECO:0000259" key="7">
    <source>
        <dbReference type="Pfam" id="PF00135"/>
    </source>
</evidence>
<evidence type="ECO:0000256" key="4">
    <source>
        <dbReference type="SAM" id="MobiDB-lite"/>
    </source>
</evidence>
<feature type="compositionally biased region" description="Polar residues" evidence="4">
    <location>
        <begin position="1164"/>
        <end position="1174"/>
    </location>
</feature>
<dbReference type="OrthoDB" id="3200163at2759"/>
<proteinExistence type="inferred from homology"/>
<reference evidence="9" key="1">
    <citation type="submission" date="2018-01" db="EMBL/GenBank/DDBJ databases">
        <authorList>
            <person name="Alioto T."/>
            <person name="Alioto T."/>
        </authorList>
    </citation>
    <scope>NUCLEOTIDE SEQUENCE [LARGE SCALE GENOMIC DNA]</scope>
</reference>
<dbReference type="PROSITE" id="PS00941">
    <property type="entry name" value="CARBOXYLESTERASE_B_2"/>
    <property type="match status" value="1"/>
</dbReference>
<dbReference type="FunFam" id="3.40.50.1820:FF:000138">
    <property type="entry name" value="Neuroligin-1-like Protein"/>
    <property type="match status" value="1"/>
</dbReference>
<feature type="domain" description="Carboxylesterase type B" evidence="7">
    <location>
        <begin position="217"/>
        <end position="774"/>
    </location>
</feature>
<evidence type="ECO:0000256" key="3">
    <source>
        <dbReference type="ARBA" id="ARBA00023180"/>
    </source>
</evidence>
<dbReference type="InterPro" id="IPR019819">
    <property type="entry name" value="Carboxylesterase_B_CS"/>
</dbReference>
<keyword evidence="3" id="KW-0325">Glycoprotein</keyword>
<accession>A0A3B0JUL9</accession>
<feature type="region of interest" description="Disordered" evidence="4">
    <location>
        <begin position="182"/>
        <end position="205"/>
    </location>
</feature>
<feature type="compositionally biased region" description="Polar residues" evidence="4">
    <location>
        <begin position="74"/>
        <end position="88"/>
    </location>
</feature>
<feature type="transmembrane region" description="Helical" evidence="5">
    <location>
        <begin position="891"/>
        <end position="914"/>
    </location>
</feature>
<dbReference type="EMBL" id="OUUW01000008">
    <property type="protein sequence ID" value="SPP84092.1"/>
    <property type="molecule type" value="Genomic_DNA"/>
</dbReference>
<name>A0A3B0JUL9_DROGU</name>
<dbReference type="InterPro" id="IPR051093">
    <property type="entry name" value="Neuroligin/BSAL"/>
</dbReference>
<feature type="chain" id="PRO_5017435532" evidence="6">
    <location>
        <begin position="20"/>
        <end position="1479"/>
    </location>
</feature>
<feature type="region of interest" description="Disordered" evidence="4">
    <location>
        <begin position="1407"/>
        <end position="1479"/>
    </location>
</feature>
<feature type="compositionally biased region" description="Polar residues" evidence="4">
    <location>
        <begin position="1375"/>
        <end position="1384"/>
    </location>
</feature>
<dbReference type="Proteomes" id="UP000268350">
    <property type="component" value="Unassembled WGS sequence"/>
</dbReference>
<evidence type="ECO:0000256" key="2">
    <source>
        <dbReference type="ARBA" id="ARBA00022729"/>
    </source>
</evidence>
<keyword evidence="9" id="KW-1185">Reference proteome</keyword>
<evidence type="ECO:0000256" key="5">
    <source>
        <dbReference type="SAM" id="Phobius"/>
    </source>
</evidence>
<comment type="similarity">
    <text evidence="1">Belongs to the type-B carboxylesterase/lipase family.</text>
</comment>
<feature type="compositionally biased region" description="Polar residues" evidence="4">
    <location>
        <begin position="1458"/>
        <end position="1479"/>
    </location>
</feature>
<organism evidence="8 9">
    <name type="scientific">Drosophila guanche</name>
    <name type="common">Fruit fly</name>
    <dbReference type="NCBI Taxonomy" id="7266"/>
    <lineage>
        <taxon>Eukaryota</taxon>
        <taxon>Metazoa</taxon>
        <taxon>Ecdysozoa</taxon>
        <taxon>Arthropoda</taxon>
        <taxon>Hexapoda</taxon>
        <taxon>Insecta</taxon>
        <taxon>Pterygota</taxon>
        <taxon>Neoptera</taxon>
        <taxon>Endopterygota</taxon>
        <taxon>Diptera</taxon>
        <taxon>Brachycera</taxon>
        <taxon>Muscomorpha</taxon>
        <taxon>Ephydroidea</taxon>
        <taxon>Drosophilidae</taxon>
        <taxon>Drosophila</taxon>
        <taxon>Sophophora</taxon>
    </lineage>
</organism>
<dbReference type="OMA" id="GQRTECV"/>
<evidence type="ECO:0000256" key="1">
    <source>
        <dbReference type="ARBA" id="ARBA00005964"/>
    </source>
</evidence>
<feature type="region of interest" description="Disordered" evidence="4">
    <location>
        <begin position="1314"/>
        <end position="1384"/>
    </location>
</feature>
<dbReference type="Pfam" id="PF00135">
    <property type="entry name" value="COesterase"/>
    <property type="match status" value="1"/>
</dbReference>
<dbReference type="STRING" id="7266.A0A3B0JUL9"/>
<evidence type="ECO:0000313" key="9">
    <source>
        <dbReference type="Proteomes" id="UP000268350"/>
    </source>
</evidence>
<feature type="compositionally biased region" description="Low complexity" evidence="4">
    <location>
        <begin position="183"/>
        <end position="200"/>
    </location>
</feature>
<dbReference type="InterPro" id="IPR029058">
    <property type="entry name" value="AB_hydrolase_fold"/>
</dbReference>
<keyword evidence="5" id="KW-1133">Transmembrane helix</keyword>